<reference evidence="2" key="1">
    <citation type="submission" date="2020-10" db="EMBL/GenBank/DDBJ databases">
        <authorList>
            <person name="Han B."/>
            <person name="Lu T."/>
            <person name="Zhao Q."/>
            <person name="Huang X."/>
            <person name="Zhao Y."/>
        </authorList>
    </citation>
    <scope>NUCLEOTIDE SEQUENCE</scope>
</reference>
<feature type="compositionally biased region" description="Low complexity" evidence="1">
    <location>
        <begin position="54"/>
        <end position="63"/>
    </location>
</feature>
<evidence type="ECO:0000313" key="3">
    <source>
        <dbReference type="Proteomes" id="UP000604825"/>
    </source>
</evidence>
<name>A0A811N8T3_9POAL</name>
<feature type="compositionally biased region" description="Pro residues" evidence="1">
    <location>
        <begin position="15"/>
        <end position="29"/>
    </location>
</feature>
<feature type="compositionally biased region" description="Polar residues" evidence="1">
    <location>
        <begin position="91"/>
        <end position="106"/>
    </location>
</feature>
<gene>
    <name evidence="2" type="ORF">NCGR_LOCUS12117</name>
</gene>
<dbReference type="AlphaFoldDB" id="A0A811N8T3"/>
<feature type="compositionally biased region" description="Pro residues" evidence="1">
    <location>
        <begin position="41"/>
        <end position="53"/>
    </location>
</feature>
<dbReference type="EMBL" id="CAJGYO010000003">
    <property type="protein sequence ID" value="CAD6218197.1"/>
    <property type="molecule type" value="Genomic_DNA"/>
</dbReference>
<feature type="region of interest" description="Disordered" evidence="1">
    <location>
        <begin position="1"/>
        <end position="125"/>
    </location>
</feature>
<feature type="compositionally biased region" description="Low complexity" evidence="1">
    <location>
        <begin position="30"/>
        <end position="40"/>
    </location>
</feature>
<proteinExistence type="predicted"/>
<accession>A0A811N8T3</accession>
<protein>
    <submittedName>
        <fullName evidence="2">Uncharacterized protein</fullName>
    </submittedName>
</protein>
<sequence length="125" mass="12918">MPGTDEPPASLFAPPEVPLSAPAPAPVPFPAQSAGSNPTPGASPPLGPSPPYQAYPTYPTQPYMYPPPSQGYSSWPPFPTQQGHSGPASVTAPQNRWNYGTSSQSGWRLYEHGGGSGTPGDDAQS</sequence>
<organism evidence="2 3">
    <name type="scientific">Miscanthus lutarioriparius</name>
    <dbReference type="NCBI Taxonomy" id="422564"/>
    <lineage>
        <taxon>Eukaryota</taxon>
        <taxon>Viridiplantae</taxon>
        <taxon>Streptophyta</taxon>
        <taxon>Embryophyta</taxon>
        <taxon>Tracheophyta</taxon>
        <taxon>Spermatophyta</taxon>
        <taxon>Magnoliopsida</taxon>
        <taxon>Liliopsida</taxon>
        <taxon>Poales</taxon>
        <taxon>Poaceae</taxon>
        <taxon>PACMAD clade</taxon>
        <taxon>Panicoideae</taxon>
        <taxon>Andropogonodae</taxon>
        <taxon>Andropogoneae</taxon>
        <taxon>Saccharinae</taxon>
        <taxon>Miscanthus</taxon>
    </lineage>
</organism>
<dbReference type="Proteomes" id="UP000604825">
    <property type="component" value="Unassembled WGS sequence"/>
</dbReference>
<comment type="caution">
    <text evidence="2">The sequence shown here is derived from an EMBL/GenBank/DDBJ whole genome shotgun (WGS) entry which is preliminary data.</text>
</comment>
<keyword evidence="3" id="KW-1185">Reference proteome</keyword>
<evidence type="ECO:0000313" key="2">
    <source>
        <dbReference type="EMBL" id="CAD6218197.1"/>
    </source>
</evidence>
<evidence type="ECO:0000256" key="1">
    <source>
        <dbReference type="SAM" id="MobiDB-lite"/>
    </source>
</evidence>